<dbReference type="GO" id="GO:0004571">
    <property type="term" value="F:mannosyl-oligosaccharide 1,2-alpha-mannosidase activity"/>
    <property type="evidence" value="ECO:0007669"/>
    <property type="project" value="InterPro"/>
</dbReference>
<evidence type="ECO:0000256" key="4">
    <source>
        <dbReference type="ARBA" id="ARBA00022801"/>
    </source>
</evidence>
<dbReference type="Gene3D" id="1.50.10.10">
    <property type="match status" value="1"/>
</dbReference>
<keyword evidence="5 8" id="KW-1015">Disulfide bond</keyword>
<evidence type="ECO:0000256" key="5">
    <source>
        <dbReference type="ARBA" id="ARBA00023157"/>
    </source>
</evidence>
<dbReference type="GO" id="GO:0036503">
    <property type="term" value="P:ERAD pathway"/>
    <property type="evidence" value="ECO:0007669"/>
    <property type="project" value="UniProtKB-ARBA"/>
</dbReference>
<evidence type="ECO:0000256" key="10">
    <source>
        <dbReference type="SAM" id="MobiDB-lite"/>
    </source>
</evidence>
<dbReference type="GO" id="GO:0016020">
    <property type="term" value="C:membrane"/>
    <property type="evidence" value="ECO:0007669"/>
    <property type="project" value="InterPro"/>
</dbReference>
<dbReference type="InterPro" id="IPR036026">
    <property type="entry name" value="Seven-hairpin_glycosidases"/>
</dbReference>
<feature type="active site" description="Proton donor" evidence="6">
    <location>
        <position position="471"/>
    </location>
</feature>
<organism evidence="11 12">
    <name type="scientific">Neurospora tetraspora</name>
    <dbReference type="NCBI Taxonomy" id="94610"/>
    <lineage>
        <taxon>Eukaryota</taxon>
        <taxon>Fungi</taxon>
        <taxon>Dikarya</taxon>
        <taxon>Ascomycota</taxon>
        <taxon>Pezizomycotina</taxon>
        <taxon>Sordariomycetes</taxon>
        <taxon>Sordariomycetidae</taxon>
        <taxon>Sordariales</taxon>
        <taxon>Sordariaceae</taxon>
        <taxon>Neurospora</taxon>
    </lineage>
</organism>
<comment type="caution">
    <text evidence="11">The sequence shown here is derived from an EMBL/GenBank/DDBJ whole genome shotgun (WGS) entry which is preliminary data.</text>
</comment>
<dbReference type="EC" id="3.2.1.-" evidence="9"/>
<dbReference type="RefSeq" id="XP_062683470.1">
    <property type="nucleotide sequence ID" value="XM_062821415.1"/>
</dbReference>
<dbReference type="GO" id="GO:0005783">
    <property type="term" value="C:endoplasmic reticulum"/>
    <property type="evidence" value="ECO:0007669"/>
    <property type="project" value="TreeGrafter"/>
</dbReference>
<gene>
    <name evidence="11" type="ORF">B0H65DRAFT_174171</name>
</gene>
<keyword evidence="7" id="KW-0479">Metal-binding</keyword>
<feature type="compositionally biased region" description="Basic residues" evidence="10">
    <location>
        <begin position="69"/>
        <end position="81"/>
    </location>
</feature>
<evidence type="ECO:0000256" key="3">
    <source>
        <dbReference type="ARBA" id="ARBA00007658"/>
    </source>
</evidence>
<evidence type="ECO:0000256" key="9">
    <source>
        <dbReference type="RuleBase" id="RU361193"/>
    </source>
</evidence>
<reference evidence="11" key="1">
    <citation type="journal article" date="2023" name="Mol. Phylogenet. Evol.">
        <title>Genome-scale phylogeny and comparative genomics of the fungal order Sordariales.</title>
        <authorList>
            <person name="Hensen N."/>
            <person name="Bonometti L."/>
            <person name="Westerberg I."/>
            <person name="Brannstrom I.O."/>
            <person name="Guillou S."/>
            <person name="Cros-Aarteil S."/>
            <person name="Calhoun S."/>
            <person name="Haridas S."/>
            <person name="Kuo A."/>
            <person name="Mondo S."/>
            <person name="Pangilinan J."/>
            <person name="Riley R."/>
            <person name="LaButti K."/>
            <person name="Andreopoulos B."/>
            <person name="Lipzen A."/>
            <person name="Chen C."/>
            <person name="Yan M."/>
            <person name="Daum C."/>
            <person name="Ng V."/>
            <person name="Clum A."/>
            <person name="Steindorff A."/>
            <person name="Ohm R.A."/>
            <person name="Martin F."/>
            <person name="Silar P."/>
            <person name="Natvig D.O."/>
            <person name="Lalanne C."/>
            <person name="Gautier V."/>
            <person name="Ament-Velasquez S.L."/>
            <person name="Kruys A."/>
            <person name="Hutchinson M.I."/>
            <person name="Powell A.J."/>
            <person name="Barry K."/>
            <person name="Miller A.N."/>
            <person name="Grigoriev I.V."/>
            <person name="Debuchy R."/>
            <person name="Gladieux P."/>
            <person name="Hiltunen Thoren M."/>
            <person name="Johannesson H."/>
        </authorList>
    </citation>
    <scope>NUCLEOTIDE SEQUENCE</scope>
    <source>
        <strain evidence="11">CBS 560.94</strain>
    </source>
</reference>
<dbReference type="InterPro" id="IPR050749">
    <property type="entry name" value="Glycosyl_Hydrolase_47"/>
</dbReference>
<evidence type="ECO:0000256" key="7">
    <source>
        <dbReference type="PIRSR" id="PIRSR601382-2"/>
    </source>
</evidence>
<dbReference type="Pfam" id="PF01532">
    <property type="entry name" value="Glyco_hydro_47"/>
    <property type="match status" value="1"/>
</dbReference>
<dbReference type="EMBL" id="JAUEPP010000003">
    <property type="protein sequence ID" value="KAK3348388.1"/>
    <property type="molecule type" value="Genomic_DNA"/>
</dbReference>
<dbReference type="GeneID" id="87858569"/>
<dbReference type="AlphaFoldDB" id="A0AAE0JIA7"/>
<dbReference type="Proteomes" id="UP001278500">
    <property type="component" value="Unassembled WGS sequence"/>
</dbReference>
<dbReference type="FunFam" id="1.50.10.10:FF:000037">
    <property type="entry name" value="alpha-1,2-Mannosidase"/>
    <property type="match status" value="1"/>
</dbReference>
<evidence type="ECO:0000313" key="12">
    <source>
        <dbReference type="Proteomes" id="UP001278500"/>
    </source>
</evidence>
<dbReference type="GO" id="GO:0005509">
    <property type="term" value="F:calcium ion binding"/>
    <property type="evidence" value="ECO:0007669"/>
    <property type="project" value="InterPro"/>
</dbReference>
<feature type="active site" description="Proton donor" evidence="6">
    <location>
        <position position="218"/>
    </location>
</feature>
<sequence>MTSSSDSFLSFLSRLRLFRRKMSNQKQLRLIFAVAVFLFFVFILHPSTSPDLPTPNSRTHPKSSSSIPPHHKAHRPPPKKGRVIKFKPSSFNWTAAKQFHPVEITYKLPTGTPKPQNLVQHDFSDYVHDAKTKKRQKAVRDAFVRSWNSYKERAWLRDELAPVTGGGKTTFGGWAATAVDALDTLWIMELWDDFYLAGNAAAQLDWQNTTETAANMFETTIRYLGGLLGAYDLSGEKALLDKAQELGDMLYMGFDTPNRMPGFWFNFEEAKRGVQVAGTNDHSASPCSLSLEFTRLSQLTGDQKYYDAITRISNFLNRTQTESKLPGMWPRNINFREERVDLESRFTIGALADSLYEYMPKMHALLGGLSPLYEKMHRGAMDAVTQHLLFRPMLPAEEAKVHDILFVGDAHVHPDRIDRLPEGQHLTCFAGGMFGLGGKLFDIKEHVKIGERLARGCGWAYDAFPTGIMPEIFTMVSCDSWDAPCKWDEEKWEALGKKELKKGFASARDTRYILRPEAIESIFLLYRMTGKEDLRELAWQMFESIVKATETELAYSAISDVTVNGPTQKMDSMESFWLAETLKYFYLIFSPPDLVDLDEYVFNTEAHPFLRPTPSKPAIP</sequence>
<evidence type="ECO:0000313" key="11">
    <source>
        <dbReference type="EMBL" id="KAK3348388.1"/>
    </source>
</evidence>
<comment type="pathway">
    <text evidence="2">Protein modification; protein glycosylation.</text>
</comment>
<protein>
    <recommendedName>
        <fullName evidence="9">alpha-1,2-Mannosidase</fullName>
        <ecNumber evidence="9">3.2.1.-</ecNumber>
    </recommendedName>
</protein>
<dbReference type="PRINTS" id="PR00747">
    <property type="entry name" value="GLYHDRLASE47"/>
</dbReference>
<keyword evidence="12" id="KW-1185">Reference proteome</keyword>
<evidence type="ECO:0000256" key="2">
    <source>
        <dbReference type="ARBA" id="ARBA00004922"/>
    </source>
</evidence>
<dbReference type="PANTHER" id="PTHR11742:SF89">
    <property type="entry name" value="ALPHA-1,2-MANNOSIDASE"/>
    <property type="match status" value="1"/>
</dbReference>
<proteinExistence type="inferred from homology"/>
<reference evidence="11" key="2">
    <citation type="submission" date="2023-06" db="EMBL/GenBank/DDBJ databases">
        <authorList>
            <consortium name="Lawrence Berkeley National Laboratory"/>
            <person name="Haridas S."/>
            <person name="Hensen N."/>
            <person name="Bonometti L."/>
            <person name="Westerberg I."/>
            <person name="Brannstrom I.O."/>
            <person name="Guillou S."/>
            <person name="Cros-Aarteil S."/>
            <person name="Calhoun S."/>
            <person name="Kuo A."/>
            <person name="Mondo S."/>
            <person name="Pangilinan J."/>
            <person name="Riley R."/>
            <person name="Labutti K."/>
            <person name="Andreopoulos B."/>
            <person name="Lipzen A."/>
            <person name="Chen C."/>
            <person name="Yanf M."/>
            <person name="Daum C."/>
            <person name="Ng V."/>
            <person name="Clum A."/>
            <person name="Steindorff A."/>
            <person name="Ohm R."/>
            <person name="Martin F."/>
            <person name="Silar P."/>
            <person name="Natvig D."/>
            <person name="Lalanne C."/>
            <person name="Gautier V."/>
            <person name="Ament-Velasquez S.L."/>
            <person name="Kruys A."/>
            <person name="Hutchinson M.I."/>
            <person name="Powell A.J."/>
            <person name="Barry K."/>
            <person name="Miller A.N."/>
            <person name="Grigoriev I.V."/>
            <person name="Debuchy R."/>
            <person name="Gladieux P."/>
            <person name="Thoren M.H."/>
            <person name="Johannesson H."/>
        </authorList>
    </citation>
    <scope>NUCLEOTIDE SEQUENCE</scope>
    <source>
        <strain evidence="11">CBS 560.94</strain>
    </source>
</reference>
<keyword evidence="9" id="KW-0326">Glycosidase</keyword>
<feature type="binding site" evidence="7">
    <location>
        <position position="604"/>
    </location>
    <ligand>
        <name>Ca(2+)</name>
        <dbReference type="ChEBI" id="CHEBI:29108"/>
    </ligand>
</feature>
<comment type="similarity">
    <text evidence="3 9">Belongs to the glycosyl hydrolase 47 family.</text>
</comment>
<comment type="cofactor">
    <cofactor evidence="1 7">
        <name>Ca(2+)</name>
        <dbReference type="ChEBI" id="CHEBI:29108"/>
    </cofactor>
</comment>
<feature type="active site" evidence="6">
    <location>
        <position position="353"/>
    </location>
</feature>
<dbReference type="PANTHER" id="PTHR11742">
    <property type="entry name" value="MANNOSYL-OLIGOSACCHARIDE ALPHA-1,2-MANNOSIDASE-RELATED"/>
    <property type="match status" value="1"/>
</dbReference>
<feature type="disulfide bond" evidence="8">
    <location>
        <begin position="428"/>
        <end position="457"/>
    </location>
</feature>
<keyword evidence="4 9" id="KW-0378">Hydrolase</keyword>
<feature type="active site" evidence="6">
    <location>
        <position position="517"/>
    </location>
</feature>
<dbReference type="SUPFAM" id="SSF48225">
    <property type="entry name" value="Seven-hairpin glycosidases"/>
    <property type="match status" value="1"/>
</dbReference>
<dbReference type="GO" id="GO:0005975">
    <property type="term" value="P:carbohydrate metabolic process"/>
    <property type="evidence" value="ECO:0007669"/>
    <property type="project" value="InterPro"/>
</dbReference>
<accession>A0AAE0JIA7</accession>
<dbReference type="InterPro" id="IPR012341">
    <property type="entry name" value="6hp_glycosidase-like_sf"/>
</dbReference>
<evidence type="ECO:0000256" key="6">
    <source>
        <dbReference type="PIRSR" id="PIRSR601382-1"/>
    </source>
</evidence>
<dbReference type="InterPro" id="IPR001382">
    <property type="entry name" value="Glyco_hydro_47"/>
</dbReference>
<name>A0AAE0JIA7_9PEZI</name>
<keyword evidence="7" id="KW-0106">Calcium</keyword>
<feature type="region of interest" description="Disordered" evidence="10">
    <location>
        <begin position="51"/>
        <end position="81"/>
    </location>
</feature>
<evidence type="ECO:0000256" key="8">
    <source>
        <dbReference type="PIRSR" id="PIRSR601382-3"/>
    </source>
</evidence>
<evidence type="ECO:0000256" key="1">
    <source>
        <dbReference type="ARBA" id="ARBA00001913"/>
    </source>
</evidence>